<dbReference type="Gene3D" id="3.40.190.290">
    <property type="match status" value="1"/>
</dbReference>
<keyword evidence="3" id="KW-0238">DNA-binding</keyword>
<evidence type="ECO:0000256" key="1">
    <source>
        <dbReference type="ARBA" id="ARBA00009437"/>
    </source>
</evidence>
<comment type="similarity">
    <text evidence="1">Belongs to the LysR transcriptional regulatory family.</text>
</comment>
<evidence type="ECO:0000256" key="4">
    <source>
        <dbReference type="ARBA" id="ARBA00023163"/>
    </source>
</evidence>
<reference evidence="7" key="1">
    <citation type="journal article" date="2019" name="Int. J. Syst. Evol. Microbiol.">
        <title>The Global Catalogue of Microorganisms (GCM) 10K type strain sequencing project: providing services to taxonomists for standard genome sequencing and annotation.</title>
        <authorList>
            <consortium name="The Broad Institute Genomics Platform"/>
            <consortium name="The Broad Institute Genome Sequencing Center for Infectious Disease"/>
            <person name="Wu L."/>
            <person name="Ma J."/>
        </authorList>
    </citation>
    <scope>NUCLEOTIDE SEQUENCE [LARGE SCALE GENOMIC DNA]</scope>
    <source>
        <strain evidence="7">JCM 19134</strain>
    </source>
</reference>
<keyword evidence="2" id="KW-0805">Transcription regulation</keyword>
<dbReference type="GO" id="GO:0006351">
    <property type="term" value="P:DNA-templated transcription"/>
    <property type="evidence" value="ECO:0007669"/>
    <property type="project" value="TreeGrafter"/>
</dbReference>
<evidence type="ECO:0000313" key="6">
    <source>
        <dbReference type="EMBL" id="GAA4950316.1"/>
    </source>
</evidence>
<dbReference type="Pfam" id="PF00126">
    <property type="entry name" value="HTH_1"/>
    <property type="match status" value="1"/>
</dbReference>
<dbReference type="Gene3D" id="1.10.10.10">
    <property type="entry name" value="Winged helix-like DNA-binding domain superfamily/Winged helix DNA-binding domain"/>
    <property type="match status" value="1"/>
</dbReference>
<evidence type="ECO:0000256" key="3">
    <source>
        <dbReference type="ARBA" id="ARBA00023125"/>
    </source>
</evidence>
<accession>A0AAV3U6W1</accession>
<evidence type="ECO:0000313" key="7">
    <source>
        <dbReference type="Proteomes" id="UP001409585"/>
    </source>
</evidence>
<dbReference type="PANTHER" id="PTHR30537">
    <property type="entry name" value="HTH-TYPE TRANSCRIPTIONAL REGULATOR"/>
    <property type="match status" value="1"/>
</dbReference>
<keyword evidence="4" id="KW-0804">Transcription</keyword>
<evidence type="ECO:0000256" key="2">
    <source>
        <dbReference type="ARBA" id="ARBA00023015"/>
    </source>
</evidence>
<dbReference type="SUPFAM" id="SSF53850">
    <property type="entry name" value="Periplasmic binding protein-like II"/>
    <property type="match status" value="1"/>
</dbReference>
<dbReference type="Pfam" id="PF03466">
    <property type="entry name" value="LysR_substrate"/>
    <property type="match status" value="1"/>
</dbReference>
<dbReference type="SUPFAM" id="SSF46785">
    <property type="entry name" value="Winged helix' DNA-binding domain"/>
    <property type="match status" value="1"/>
</dbReference>
<dbReference type="Proteomes" id="UP001409585">
    <property type="component" value="Unassembled WGS sequence"/>
</dbReference>
<dbReference type="AlphaFoldDB" id="A0AAV3U6W1"/>
<protein>
    <submittedName>
        <fullName evidence="6">LysR family transcriptional regulator</fullName>
    </submittedName>
</protein>
<name>A0AAV3U6W1_9ALTE</name>
<keyword evidence="7" id="KW-1185">Reference proteome</keyword>
<dbReference type="InterPro" id="IPR058163">
    <property type="entry name" value="LysR-type_TF_proteobact-type"/>
</dbReference>
<gene>
    <name evidence="6" type="ORF">GCM10025791_33270</name>
</gene>
<dbReference type="InterPro" id="IPR036390">
    <property type="entry name" value="WH_DNA-bd_sf"/>
</dbReference>
<dbReference type="InterPro" id="IPR000847">
    <property type="entry name" value="LysR_HTH_N"/>
</dbReference>
<proteinExistence type="inferred from homology"/>
<dbReference type="PROSITE" id="PS50931">
    <property type="entry name" value="HTH_LYSR"/>
    <property type="match status" value="1"/>
</dbReference>
<dbReference type="PANTHER" id="PTHR30537:SF1">
    <property type="entry name" value="HTH-TYPE TRANSCRIPTIONAL REGULATOR PGRR"/>
    <property type="match status" value="1"/>
</dbReference>
<dbReference type="GO" id="GO:0003700">
    <property type="term" value="F:DNA-binding transcription factor activity"/>
    <property type="evidence" value="ECO:0007669"/>
    <property type="project" value="InterPro"/>
</dbReference>
<comment type="caution">
    <text evidence="6">The sequence shown here is derived from an EMBL/GenBank/DDBJ whole genome shotgun (WGS) entry which is preliminary data.</text>
</comment>
<organism evidence="6 7">
    <name type="scientific">Halioxenophilus aromaticivorans</name>
    <dbReference type="NCBI Taxonomy" id="1306992"/>
    <lineage>
        <taxon>Bacteria</taxon>
        <taxon>Pseudomonadati</taxon>
        <taxon>Pseudomonadota</taxon>
        <taxon>Gammaproteobacteria</taxon>
        <taxon>Alteromonadales</taxon>
        <taxon>Alteromonadaceae</taxon>
        <taxon>Halioxenophilus</taxon>
    </lineage>
</organism>
<dbReference type="InterPro" id="IPR036388">
    <property type="entry name" value="WH-like_DNA-bd_sf"/>
</dbReference>
<sequence>MKKITSPISNDFKAFTVLAETKNFTKSAAILGVSQSRLSQIIRDMEANLGFRLVNRTTRSASVTNEGVALIEQLRPLFEQVDSVVEGIKSSYGEVSGVIKISATNAGLDALLPKLATVLSANPNVVLEADLDYGMVDIVSKGFDAGIRNGENLPKDMIAIPLTPPVCTAIVATPDYFRRHGIPKTPQDLLRHRCINIRLPTHGGLYRWEFEQGEETIEMEVPSALITNSGAASLTAALAGIGLSYLPDQTVQYYLQVGLLQRVLDDWCEPYSGFYFFYPSKTLQRPAMELIIQALRQSLPEKSPL</sequence>
<dbReference type="CDD" id="cd08474">
    <property type="entry name" value="PBP2_CrgA_like_5"/>
    <property type="match status" value="1"/>
</dbReference>
<feature type="domain" description="HTH lysR-type" evidence="5">
    <location>
        <begin position="7"/>
        <end position="64"/>
    </location>
</feature>
<dbReference type="GO" id="GO:0043565">
    <property type="term" value="F:sequence-specific DNA binding"/>
    <property type="evidence" value="ECO:0007669"/>
    <property type="project" value="TreeGrafter"/>
</dbReference>
<dbReference type="InterPro" id="IPR005119">
    <property type="entry name" value="LysR_subst-bd"/>
</dbReference>
<dbReference type="RefSeq" id="WP_345424902.1">
    <property type="nucleotide sequence ID" value="NZ_AP031496.1"/>
</dbReference>
<dbReference type="EMBL" id="BAABLX010000028">
    <property type="protein sequence ID" value="GAA4950316.1"/>
    <property type="molecule type" value="Genomic_DNA"/>
</dbReference>
<evidence type="ECO:0000259" key="5">
    <source>
        <dbReference type="PROSITE" id="PS50931"/>
    </source>
</evidence>